<keyword evidence="14" id="KW-1185">Reference proteome</keyword>
<dbReference type="Pfam" id="PF20653">
    <property type="entry name" value="COG6_C"/>
    <property type="match status" value="1"/>
</dbReference>
<name>A0ABM1B3L4_LIMPO</name>
<dbReference type="SMART" id="SM01087">
    <property type="entry name" value="COG6"/>
    <property type="match status" value="1"/>
</dbReference>
<keyword evidence="6 11" id="KW-0813">Transport</keyword>
<sequence length="640" mass="71944">MAIEKEQTGDEKGQHSKLLAKKLNKILDTRLENDKETLDALKSLSTFFPENTLRARQNLRSDIEKRSLAVNKEFLSAFQEVKEALDAVCDDVQAMNVCCQDMTDRLQATKSQTHGLISQTTKLQSESHRIQMRQEVVQAFLDTFQLKPEEVKVLQETRDGHLDGNFFKVLAKVKRIHKDCKVLLRSNKQTAGLEIMESMALHQEAAYERLYRWTQGECRLLNFETSDLNPLVCQAFESLQDRSVLFKYCLDEYGTARRAAVVRGFIDALTRGGPGGMPRPIELHSHDPLRYTGDMLAWLHQTTASEKEMIEALLKKCAKEGLDEEKQQTLSHITEGLCRPLKMRVEQVITSEPGDVVLFRLTSLLKFYHHTIGQVLNGEAQLLSTLKEIYTLSQKIFYNSLTCHCNRLLERVELPPADLGATEALIQTLALLREVLSCQDACLVSVDDRKQDVPQILSTVVEPLLQMCHVSASKLAPADMAVYLANCMYIIHSTLALFEFTDKQLEMLQAQLDAHMDTLVSEQASHIVSHLGMGALYSALQEYQPKQGPLSAFSGCDAFAIQSAVGQLDSFLASPDTLTISQSALLLSASLKQSLRQRSMELLCSVYENIYDAVHNPSHGYPDSQSLLPRTPEQVKNLLL</sequence>
<evidence type="ECO:0000313" key="14">
    <source>
        <dbReference type="Proteomes" id="UP000694941"/>
    </source>
</evidence>
<feature type="domain" description="Conserved Oligomeric Golgi complex subunit 6 C-terminal" evidence="13">
    <location>
        <begin position="189"/>
        <end position="639"/>
    </location>
</feature>
<evidence type="ECO:0000259" key="13">
    <source>
        <dbReference type="Pfam" id="PF20653"/>
    </source>
</evidence>
<dbReference type="Pfam" id="PF06419">
    <property type="entry name" value="COG6_N"/>
    <property type="match status" value="1"/>
</dbReference>
<evidence type="ECO:0000256" key="7">
    <source>
        <dbReference type="ARBA" id="ARBA00022927"/>
    </source>
</evidence>
<protein>
    <recommendedName>
        <fullName evidence="5 11">Conserved oligomeric Golgi complex subunit 6</fullName>
        <shortName evidence="11">COG complex subunit 6</shortName>
    </recommendedName>
    <alternativeName>
        <fullName evidence="10 11">Component of oligomeric Golgi complex 6</fullName>
    </alternativeName>
</protein>
<evidence type="ECO:0000256" key="9">
    <source>
        <dbReference type="ARBA" id="ARBA00023136"/>
    </source>
</evidence>
<evidence type="ECO:0000256" key="6">
    <source>
        <dbReference type="ARBA" id="ARBA00022448"/>
    </source>
</evidence>
<evidence type="ECO:0000256" key="1">
    <source>
        <dbReference type="ARBA" id="ARBA00003627"/>
    </source>
</evidence>
<evidence type="ECO:0000256" key="8">
    <source>
        <dbReference type="ARBA" id="ARBA00023034"/>
    </source>
</evidence>
<dbReference type="PANTHER" id="PTHR21506">
    <property type="entry name" value="COMPONENT OF OLIGOMERIC GOLGI COMPLEX 6"/>
    <property type="match status" value="1"/>
</dbReference>
<accession>A0ABM1B3L4</accession>
<organism evidence="14 15">
    <name type="scientific">Limulus polyphemus</name>
    <name type="common">Atlantic horseshoe crab</name>
    <dbReference type="NCBI Taxonomy" id="6850"/>
    <lineage>
        <taxon>Eukaryota</taxon>
        <taxon>Metazoa</taxon>
        <taxon>Ecdysozoa</taxon>
        <taxon>Arthropoda</taxon>
        <taxon>Chelicerata</taxon>
        <taxon>Merostomata</taxon>
        <taxon>Xiphosura</taxon>
        <taxon>Limulidae</taxon>
        <taxon>Limulus</taxon>
    </lineage>
</organism>
<evidence type="ECO:0000256" key="2">
    <source>
        <dbReference type="ARBA" id="ARBA00004395"/>
    </source>
</evidence>
<dbReference type="RefSeq" id="XP_013774126.1">
    <property type="nucleotide sequence ID" value="XM_013918672.2"/>
</dbReference>
<comment type="similarity">
    <text evidence="3 11">Belongs to the COG6 family.</text>
</comment>
<dbReference type="InterPro" id="IPR048368">
    <property type="entry name" value="COG6_N"/>
</dbReference>
<dbReference type="PANTHER" id="PTHR21506:SF0">
    <property type="entry name" value="CONSERVED OLIGOMERIC GOLGI COMPLEX SUBUNIT 6"/>
    <property type="match status" value="1"/>
</dbReference>
<reference evidence="15" key="1">
    <citation type="submission" date="2025-08" db="UniProtKB">
        <authorList>
            <consortium name="RefSeq"/>
        </authorList>
    </citation>
    <scope>IDENTIFICATION</scope>
    <source>
        <tissue evidence="15">Muscle</tissue>
    </source>
</reference>
<dbReference type="Proteomes" id="UP000694941">
    <property type="component" value="Unplaced"/>
</dbReference>
<comment type="function">
    <text evidence="1 11">Required for normal Golgi function.</text>
</comment>
<evidence type="ECO:0000256" key="10">
    <source>
        <dbReference type="ARBA" id="ARBA00031348"/>
    </source>
</evidence>
<gene>
    <name evidence="15" type="primary">LOC106459088</name>
</gene>
<evidence type="ECO:0000256" key="4">
    <source>
        <dbReference type="ARBA" id="ARBA00011166"/>
    </source>
</evidence>
<keyword evidence="8 11" id="KW-0333">Golgi apparatus</keyword>
<feature type="domain" description="Conserved oligomeric complex COG6 N-terminal" evidence="12">
    <location>
        <begin position="44"/>
        <end position="156"/>
    </location>
</feature>
<dbReference type="InterPro" id="IPR010490">
    <property type="entry name" value="COG6"/>
</dbReference>
<comment type="subcellular location">
    <subcellularLocation>
        <location evidence="2 11">Golgi apparatus membrane</location>
        <topology evidence="2 11">Peripheral membrane protein</topology>
    </subcellularLocation>
</comment>
<evidence type="ECO:0000256" key="3">
    <source>
        <dbReference type="ARBA" id="ARBA00011023"/>
    </source>
</evidence>
<evidence type="ECO:0000256" key="5">
    <source>
        <dbReference type="ARBA" id="ARBA00020973"/>
    </source>
</evidence>
<evidence type="ECO:0000256" key="11">
    <source>
        <dbReference type="RuleBase" id="RU365075"/>
    </source>
</evidence>
<comment type="subunit">
    <text evidence="4">Component of the conserved oligomeric Golgi complex which is composed of eight different subunits and is required for normal Golgi morphology and localization.</text>
</comment>
<dbReference type="InterPro" id="IPR048369">
    <property type="entry name" value="COG6_C"/>
</dbReference>
<keyword evidence="9 11" id="KW-0472">Membrane</keyword>
<proteinExistence type="inferred from homology"/>
<evidence type="ECO:0000259" key="12">
    <source>
        <dbReference type="Pfam" id="PF06419"/>
    </source>
</evidence>
<dbReference type="GeneID" id="106459088"/>
<keyword evidence="7 11" id="KW-0653">Protein transport</keyword>
<evidence type="ECO:0000313" key="15">
    <source>
        <dbReference type="RefSeq" id="XP_013774126.1"/>
    </source>
</evidence>